<feature type="binding site" evidence="14">
    <location>
        <position position="38"/>
    </location>
    <ligand>
        <name>ATP</name>
        <dbReference type="ChEBI" id="CHEBI:30616"/>
    </ligand>
</feature>
<keyword evidence="6" id="KW-0418">Kinase</keyword>
<dbReference type="GO" id="GO:0000082">
    <property type="term" value="P:G1/S transition of mitotic cell cycle"/>
    <property type="evidence" value="ECO:0007669"/>
    <property type="project" value="TreeGrafter"/>
</dbReference>
<dbReference type="FunFam" id="3.30.200.20:FF:000375">
    <property type="entry name" value="Cell division related protein kinase 2"/>
    <property type="match status" value="1"/>
</dbReference>
<keyword evidence="5 14" id="KW-0547">Nucleotide-binding</keyword>
<dbReference type="InterPro" id="IPR008271">
    <property type="entry name" value="Ser/Thr_kinase_AS"/>
</dbReference>
<dbReference type="Pfam" id="PF00069">
    <property type="entry name" value="Pkinase"/>
    <property type="match status" value="1"/>
</dbReference>
<dbReference type="EC" id="2.7.11.22" evidence="2"/>
<keyword evidence="7 14" id="KW-0067">ATP-binding</keyword>
<comment type="caution">
    <text evidence="17">The sequence shown here is derived from an EMBL/GenBank/DDBJ whole genome shotgun (WGS) entry which is preliminary data.</text>
</comment>
<evidence type="ECO:0000313" key="18">
    <source>
        <dbReference type="Proteomes" id="UP001295684"/>
    </source>
</evidence>
<dbReference type="CDD" id="cd07829">
    <property type="entry name" value="STKc_CDK_like"/>
    <property type="match status" value="1"/>
</dbReference>
<name>A0AAD1XQ04_EUPCR</name>
<gene>
    <name evidence="17" type="ORF">ECRASSUSDP1_LOCUS18222</name>
</gene>
<organism evidence="17 18">
    <name type="scientific">Euplotes crassus</name>
    <dbReference type="NCBI Taxonomy" id="5936"/>
    <lineage>
        <taxon>Eukaryota</taxon>
        <taxon>Sar</taxon>
        <taxon>Alveolata</taxon>
        <taxon>Ciliophora</taxon>
        <taxon>Intramacronucleata</taxon>
        <taxon>Spirotrichea</taxon>
        <taxon>Hypotrichia</taxon>
        <taxon>Euplotida</taxon>
        <taxon>Euplotidae</taxon>
        <taxon>Moneuplotes</taxon>
    </lineage>
</organism>
<dbReference type="GO" id="GO:0000307">
    <property type="term" value="C:cyclin-dependent protein kinase holoenzyme complex"/>
    <property type="evidence" value="ECO:0007669"/>
    <property type="project" value="TreeGrafter"/>
</dbReference>
<evidence type="ECO:0000259" key="16">
    <source>
        <dbReference type="PROSITE" id="PS50011"/>
    </source>
</evidence>
<evidence type="ECO:0000256" key="7">
    <source>
        <dbReference type="ARBA" id="ARBA00022840"/>
    </source>
</evidence>
<dbReference type="PROSITE" id="PS00107">
    <property type="entry name" value="PROTEIN_KINASE_ATP"/>
    <property type="match status" value="1"/>
</dbReference>
<reference evidence="17" key="1">
    <citation type="submission" date="2023-07" db="EMBL/GenBank/DDBJ databases">
        <authorList>
            <consortium name="AG Swart"/>
            <person name="Singh M."/>
            <person name="Singh A."/>
            <person name="Seah K."/>
            <person name="Emmerich C."/>
        </authorList>
    </citation>
    <scope>NUCLEOTIDE SEQUENCE</scope>
    <source>
        <strain evidence="17">DP1</strain>
    </source>
</reference>
<dbReference type="GO" id="GO:0007165">
    <property type="term" value="P:signal transduction"/>
    <property type="evidence" value="ECO:0007669"/>
    <property type="project" value="TreeGrafter"/>
</dbReference>
<dbReference type="InterPro" id="IPR017441">
    <property type="entry name" value="Protein_kinase_ATP_BS"/>
</dbReference>
<dbReference type="GO" id="GO:0005524">
    <property type="term" value="F:ATP binding"/>
    <property type="evidence" value="ECO:0007669"/>
    <property type="project" value="UniProtKB-UniRule"/>
</dbReference>
<dbReference type="GO" id="GO:0005634">
    <property type="term" value="C:nucleus"/>
    <property type="evidence" value="ECO:0007669"/>
    <property type="project" value="TreeGrafter"/>
</dbReference>
<proteinExistence type="inferred from homology"/>
<dbReference type="GO" id="GO:0010468">
    <property type="term" value="P:regulation of gene expression"/>
    <property type="evidence" value="ECO:0007669"/>
    <property type="project" value="TreeGrafter"/>
</dbReference>
<evidence type="ECO:0000256" key="11">
    <source>
        <dbReference type="ARBA" id="ARBA00042858"/>
    </source>
</evidence>
<evidence type="ECO:0000256" key="1">
    <source>
        <dbReference type="ARBA" id="ARBA00006485"/>
    </source>
</evidence>
<dbReference type="FunFam" id="1.10.510.10:FF:000611">
    <property type="entry name" value="CMGC family protein kinase"/>
    <property type="match status" value="1"/>
</dbReference>
<evidence type="ECO:0000256" key="12">
    <source>
        <dbReference type="ARBA" id="ARBA00047811"/>
    </source>
</evidence>
<dbReference type="EMBL" id="CAMPGE010018430">
    <property type="protein sequence ID" value="CAI2376845.1"/>
    <property type="molecule type" value="Genomic_DNA"/>
</dbReference>
<dbReference type="Proteomes" id="UP001295684">
    <property type="component" value="Unassembled WGS sequence"/>
</dbReference>
<dbReference type="SMART" id="SM00220">
    <property type="entry name" value="S_TKc"/>
    <property type="match status" value="1"/>
</dbReference>
<comment type="catalytic activity">
    <reaction evidence="13">
        <text>L-seryl-[protein] + ATP = O-phospho-L-seryl-[protein] + ADP + H(+)</text>
        <dbReference type="Rhea" id="RHEA:17989"/>
        <dbReference type="Rhea" id="RHEA-COMP:9863"/>
        <dbReference type="Rhea" id="RHEA-COMP:11604"/>
        <dbReference type="ChEBI" id="CHEBI:15378"/>
        <dbReference type="ChEBI" id="CHEBI:29999"/>
        <dbReference type="ChEBI" id="CHEBI:30616"/>
        <dbReference type="ChEBI" id="CHEBI:83421"/>
        <dbReference type="ChEBI" id="CHEBI:456216"/>
        <dbReference type="EC" id="2.7.11.22"/>
    </reaction>
</comment>
<evidence type="ECO:0000256" key="15">
    <source>
        <dbReference type="RuleBase" id="RU000304"/>
    </source>
</evidence>
<evidence type="ECO:0000256" key="5">
    <source>
        <dbReference type="ARBA" id="ARBA00022741"/>
    </source>
</evidence>
<evidence type="ECO:0000256" key="10">
    <source>
        <dbReference type="ARBA" id="ARBA00041902"/>
    </source>
</evidence>
<dbReference type="SUPFAM" id="SSF56112">
    <property type="entry name" value="Protein kinase-like (PK-like)"/>
    <property type="match status" value="1"/>
</dbReference>
<evidence type="ECO:0000256" key="3">
    <source>
        <dbReference type="ARBA" id="ARBA00022527"/>
    </source>
</evidence>
<dbReference type="Gene3D" id="1.10.510.10">
    <property type="entry name" value="Transferase(Phosphotransferase) domain 1"/>
    <property type="match status" value="1"/>
</dbReference>
<dbReference type="PROSITE" id="PS00108">
    <property type="entry name" value="PROTEIN_KINASE_ST"/>
    <property type="match status" value="1"/>
</dbReference>
<dbReference type="GO" id="GO:0004693">
    <property type="term" value="F:cyclin-dependent protein serine/threonine kinase activity"/>
    <property type="evidence" value="ECO:0007669"/>
    <property type="project" value="UniProtKB-EC"/>
</dbReference>
<protein>
    <recommendedName>
        <fullName evidence="9">Cyclin-dependent kinase 2 homolog</fullName>
        <ecNumber evidence="2">2.7.11.22</ecNumber>
    </recommendedName>
    <alternativeName>
        <fullName evidence="10">Cell division control protein 2 homolog</fullName>
    </alternativeName>
    <alternativeName>
        <fullName evidence="11">cdc2-related kinase 2</fullName>
    </alternativeName>
</protein>
<accession>A0AAD1XQ04</accession>
<evidence type="ECO:0000313" key="17">
    <source>
        <dbReference type="EMBL" id="CAI2376845.1"/>
    </source>
</evidence>
<keyword evidence="3 15" id="KW-0723">Serine/threonine-protein kinase</keyword>
<dbReference type="AlphaFoldDB" id="A0AAD1XQ04"/>
<dbReference type="InterPro" id="IPR011009">
    <property type="entry name" value="Kinase-like_dom_sf"/>
</dbReference>
<dbReference type="InterPro" id="IPR050108">
    <property type="entry name" value="CDK"/>
</dbReference>
<dbReference type="PANTHER" id="PTHR24056">
    <property type="entry name" value="CELL DIVISION PROTEIN KINASE"/>
    <property type="match status" value="1"/>
</dbReference>
<feature type="domain" description="Protein kinase" evidence="16">
    <location>
        <begin position="9"/>
        <end position="291"/>
    </location>
</feature>
<evidence type="ECO:0000256" key="8">
    <source>
        <dbReference type="ARBA" id="ARBA00038543"/>
    </source>
</evidence>
<evidence type="ECO:0000256" key="4">
    <source>
        <dbReference type="ARBA" id="ARBA00022679"/>
    </source>
</evidence>
<comment type="subunit">
    <text evidence="8">May form a complex composed of at least the catalytic subunit CRK2 and a cyclin.</text>
</comment>
<keyword evidence="4" id="KW-0808">Transferase</keyword>
<evidence type="ECO:0000256" key="14">
    <source>
        <dbReference type="PROSITE-ProRule" id="PRU10141"/>
    </source>
</evidence>
<dbReference type="PROSITE" id="PS50011">
    <property type="entry name" value="PROTEIN_KINASE_DOM"/>
    <property type="match status" value="1"/>
</dbReference>
<evidence type="ECO:0000256" key="6">
    <source>
        <dbReference type="ARBA" id="ARBA00022777"/>
    </source>
</evidence>
<comment type="catalytic activity">
    <reaction evidence="12">
        <text>L-threonyl-[protein] + ATP = O-phospho-L-threonyl-[protein] + ADP + H(+)</text>
        <dbReference type="Rhea" id="RHEA:46608"/>
        <dbReference type="Rhea" id="RHEA-COMP:11060"/>
        <dbReference type="Rhea" id="RHEA-COMP:11605"/>
        <dbReference type="ChEBI" id="CHEBI:15378"/>
        <dbReference type="ChEBI" id="CHEBI:30013"/>
        <dbReference type="ChEBI" id="CHEBI:30616"/>
        <dbReference type="ChEBI" id="CHEBI:61977"/>
        <dbReference type="ChEBI" id="CHEBI:456216"/>
        <dbReference type="EC" id="2.7.11.22"/>
    </reaction>
</comment>
<dbReference type="GO" id="GO:0010389">
    <property type="term" value="P:regulation of G2/M transition of mitotic cell cycle"/>
    <property type="evidence" value="ECO:0007669"/>
    <property type="project" value="TreeGrafter"/>
</dbReference>
<keyword evidence="18" id="KW-1185">Reference proteome</keyword>
<evidence type="ECO:0000256" key="13">
    <source>
        <dbReference type="ARBA" id="ARBA00048367"/>
    </source>
</evidence>
<dbReference type="GO" id="GO:0030332">
    <property type="term" value="F:cyclin binding"/>
    <property type="evidence" value="ECO:0007669"/>
    <property type="project" value="TreeGrafter"/>
</dbReference>
<evidence type="ECO:0000256" key="2">
    <source>
        <dbReference type="ARBA" id="ARBA00012425"/>
    </source>
</evidence>
<dbReference type="InterPro" id="IPR000719">
    <property type="entry name" value="Prot_kinase_dom"/>
</dbReference>
<dbReference type="Gene3D" id="3.30.200.20">
    <property type="entry name" value="Phosphorylase Kinase, domain 1"/>
    <property type="match status" value="1"/>
</dbReference>
<dbReference type="GO" id="GO:0005737">
    <property type="term" value="C:cytoplasm"/>
    <property type="evidence" value="ECO:0007669"/>
    <property type="project" value="TreeGrafter"/>
</dbReference>
<comment type="similarity">
    <text evidence="1">Belongs to the protein kinase superfamily. CMGC Ser/Thr protein kinase family. CDC2/CDKX subfamily.</text>
</comment>
<sequence>MESLSDERFTNKKKIGSGTYGVVYSAYDNVLEKEVAIKDIKLEGEEEGIPSTALRELSLLQDLDHKNIVKLEDIICEESKIHLVFELCKYDLKYLIYDYKKPIPPVKIKRFMKELLESIEYCHANGIFHRDLKPNNILIDHNDELKVADFGLARAFSLPMKDYTHEVVTLWYRAPEILLGDNNYSVPIDIWACGVIFYELAHEKPFFYEQSEIGVLFKIFQLHGTPTDETWEGVEKFRFYSKKFPKWKGKELSLESCRNFDEEALDLFSKMIALNPINRISATEALRHPYFTDV</sequence>
<dbReference type="PANTHER" id="PTHR24056:SF254">
    <property type="entry name" value="CYCLIN-DEPENDENT KINASE 2"/>
    <property type="match status" value="1"/>
</dbReference>
<evidence type="ECO:0000256" key="9">
    <source>
        <dbReference type="ARBA" id="ARBA00039612"/>
    </source>
</evidence>